<protein>
    <submittedName>
        <fullName evidence="1">Uncharacterized protein</fullName>
    </submittedName>
</protein>
<organism evidence="1 2">
    <name type="scientific">Teratosphaeria destructans</name>
    <dbReference type="NCBI Taxonomy" id="418781"/>
    <lineage>
        <taxon>Eukaryota</taxon>
        <taxon>Fungi</taxon>
        <taxon>Dikarya</taxon>
        <taxon>Ascomycota</taxon>
        <taxon>Pezizomycotina</taxon>
        <taxon>Dothideomycetes</taxon>
        <taxon>Dothideomycetidae</taxon>
        <taxon>Mycosphaerellales</taxon>
        <taxon>Teratosphaeriaceae</taxon>
        <taxon>Teratosphaeria</taxon>
    </lineage>
</organism>
<comment type="caution">
    <text evidence="1">The sequence shown here is derived from an EMBL/GenBank/DDBJ whole genome shotgun (WGS) entry which is preliminary data.</text>
</comment>
<dbReference type="Proteomes" id="UP001138500">
    <property type="component" value="Unassembled WGS sequence"/>
</dbReference>
<evidence type="ECO:0000313" key="2">
    <source>
        <dbReference type="Proteomes" id="UP001138500"/>
    </source>
</evidence>
<sequence length="74" mass="7550">MHTWPQDEAYGSDLLALEVGVQLLVAGGEDGVLSRVHADAVVPRAPAPLGARGVQMAHHIGIIGDEQVGSDAAG</sequence>
<name>A0A9W7SK48_9PEZI</name>
<reference evidence="1 2" key="2">
    <citation type="journal article" date="2021" name="Curr. Genet.">
        <title>Genetic response to nitrogen starvation in the aggressive Eucalyptus foliar pathogen Teratosphaeria destructans.</title>
        <authorList>
            <person name="Havenga M."/>
            <person name="Wingfield B.D."/>
            <person name="Wingfield M.J."/>
            <person name="Dreyer L.L."/>
            <person name="Roets F."/>
            <person name="Aylward J."/>
        </authorList>
    </citation>
    <scope>NUCLEOTIDE SEQUENCE [LARGE SCALE GENOMIC DNA]</scope>
    <source>
        <strain evidence="1">CMW44962</strain>
    </source>
</reference>
<proteinExistence type="predicted"/>
<gene>
    <name evidence="1" type="ORF">Tdes44962_MAKER10344</name>
</gene>
<accession>A0A9W7SK48</accession>
<dbReference type="AlphaFoldDB" id="A0A9W7SK48"/>
<dbReference type="EMBL" id="RIBY02002338">
    <property type="protein sequence ID" value="KAH9818962.1"/>
    <property type="molecule type" value="Genomic_DNA"/>
</dbReference>
<reference evidence="1 2" key="1">
    <citation type="journal article" date="2018" name="IMA Fungus">
        <title>IMA Genome-F 10: Nine draft genome sequences of Claviceps purpurea s.lat., including C. arundinis, C. humidiphila, and C. cf. spartinae, pseudomolecules for the pitch canker pathogen Fusarium circinatum, draft genome of Davidsoniella eucalypti, Grosmannia galeiformis, Quambalaria eucalypti, and Teratosphaeria destructans.</title>
        <authorList>
            <person name="Wingfield B.D."/>
            <person name="Liu M."/>
            <person name="Nguyen H.D."/>
            <person name="Lane F.A."/>
            <person name="Morgan S.W."/>
            <person name="De Vos L."/>
            <person name="Wilken P.M."/>
            <person name="Duong T.A."/>
            <person name="Aylward J."/>
            <person name="Coetzee M.P."/>
            <person name="Dadej K."/>
            <person name="De Beer Z.W."/>
            <person name="Findlay W."/>
            <person name="Havenga M."/>
            <person name="Kolarik M."/>
            <person name="Menzies J.G."/>
            <person name="Naidoo K."/>
            <person name="Pochopski O."/>
            <person name="Shoukouhi P."/>
            <person name="Santana Q.C."/>
            <person name="Seifert K.A."/>
            <person name="Soal N."/>
            <person name="Steenkamp E.T."/>
            <person name="Tatham C.T."/>
            <person name="van der Nest M.A."/>
            <person name="Wingfield M.J."/>
        </authorList>
    </citation>
    <scope>NUCLEOTIDE SEQUENCE [LARGE SCALE GENOMIC DNA]</scope>
    <source>
        <strain evidence="1">CMW44962</strain>
    </source>
</reference>
<keyword evidence="2" id="KW-1185">Reference proteome</keyword>
<evidence type="ECO:0000313" key="1">
    <source>
        <dbReference type="EMBL" id="KAH9818962.1"/>
    </source>
</evidence>